<dbReference type="Pfam" id="PF03572">
    <property type="entry name" value="Peptidase_S41"/>
    <property type="match status" value="1"/>
</dbReference>
<evidence type="ECO:0000256" key="5">
    <source>
        <dbReference type="SAM" id="MobiDB-lite"/>
    </source>
</evidence>
<dbReference type="AlphaFoldDB" id="A0A6G4VKM5"/>
<dbReference type="InterPro" id="IPR029045">
    <property type="entry name" value="ClpP/crotonase-like_dom_sf"/>
</dbReference>
<dbReference type="EMBL" id="JAAKZY010000285">
    <property type="protein sequence ID" value="NGO14728.1"/>
    <property type="molecule type" value="Genomic_DNA"/>
</dbReference>
<evidence type="ECO:0000256" key="4">
    <source>
        <dbReference type="ARBA" id="ARBA00022825"/>
    </source>
</evidence>
<dbReference type="RefSeq" id="WP_165269394.1">
    <property type="nucleotide sequence ID" value="NZ_JAAKZY010000285.1"/>
</dbReference>
<organism evidence="8 9">
    <name type="scientific">Streptomyces scabichelini</name>
    <dbReference type="NCBI Taxonomy" id="2711217"/>
    <lineage>
        <taxon>Bacteria</taxon>
        <taxon>Bacillati</taxon>
        <taxon>Actinomycetota</taxon>
        <taxon>Actinomycetes</taxon>
        <taxon>Kitasatosporales</taxon>
        <taxon>Streptomycetaceae</taxon>
        <taxon>Streptomyces</taxon>
    </lineage>
</organism>
<evidence type="ECO:0000259" key="7">
    <source>
        <dbReference type="PROSITE" id="PS50106"/>
    </source>
</evidence>
<dbReference type="InterPro" id="IPR004447">
    <property type="entry name" value="Peptidase_S41A"/>
</dbReference>
<keyword evidence="6" id="KW-0732">Signal</keyword>
<evidence type="ECO:0000256" key="6">
    <source>
        <dbReference type="SAM" id="SignalP"/>
    </source>
</evidence>
<dbReference type="InterPro" id="IPR001478">
    <property type="entry name" value="PDZ"/>
</dbReference>
<comment type="caution">
    <text evidence="8">The sequence shown here is derived from an EMBL/GenBank/DDBJ whole genome shotgun (WGS) entry which is preliminary data.</text>
</comment>
<evidence type="ECO:0000313" key="8">
    <source>
        <dbReference type="EMBL" id="NGO14728.1"/>
    </source>
</evidence>
<accession>A0A6G4VKM5</accession>
<dbReference type="SMART" id="SM00245">
    <property type="entry name" value="TSPc"/>
    <property type="match status" value="1"/>
</dbReference>
<feature type="region of interest" description="Disordered" evidence="5">
    <location>
        <begin position="34"/>
        <end position="90"/>
    </location>
</feature>
<name>A0A6G4VKM5_9ACTN</name>
<dbReference type="GO" id="GO:0004175">
    <property type="term" value="F:endopeptidase activity"/>
    <property type="evidence" value="ECO:0007669"/>
    <property type="project" value="TreeGrafter"/>
</dbReference>
<comment type="similarity">
    <text evidence="1">Belongs to the peptidase S41A family.</text>
</comment>
<keyword evidence="9" id="KW-1185">Reference proteome</keyword>
<dbReference type="SMART" id="SM00228">
    <property type="entry name" value="PDZ"/>
    <property type="match status" value="1"/>
</dbReference>
<dbReference type="Gene3D" id="3.90.226.10">
    <property type="entry name" value="2-enoyl-CoA Hydratase, Chain A, domain 1"/>
    <property type="match status" value="1"/>
</dbReference>
<dbReference type="CDD" id="cd07560">
    <property type="entry name" value="Peptidase_S41_CPP"/>
    <property type="match status" value="1"/>
</dbReference>
<dbReference type="Gene3D" id="3.30.750.44">
    <property type="match status" value="1"/>
</dbReference>
<feature type="domain" description="PDZ" evidence="7">
    <location>
        <begin position="107"/>
        <end position="176"/>
    </location>
</feature>
<evidence type="ECO:0000256" key="1">
    <source>
        <dbReference type="ARBA" id="ARBA00009179"/>
    </source>
</evidence>
<dbReference type="GO" id="GO:0030288">
    <property type="term" value="C:outer membrane-bounded periplasmic space"/>
    <property type="evidence" value="ECO:0007669"/>
    <property type="project" value="TreeGrafter"/>
</dbReference>
<dbReference type="InterPro" id="IPR005151">
    <property type="entry name" value="Tail-specific_protease"/>
</dbReference>
<evidence type="ECO:0000256" key="2">
    <source>
        <dbReference type="ARBA" id="ARBA00022670"/>
    </source>
</evidence>
<dbReference type="InterPro" id="IPR041489">
    <property type="entry name" value="PDZ_6"/>
</dbReference>
<keyword evidence="3" id="KW-0378">Hydrolase</keyword>
<dbReference type="SUPFAM" id="SSF50156">
    <property type="entry name" value="PDZ domain-like"/>
    <property type="match status" value="1"/>
</dbReference>
<dbReference type="PANTHER" id="PTHR32060:SF30">
    <property type="entry name" value="CARBOXY-TERMINAL PROCESSING PROTEASE CTPA"/>
    <property type="match status" value="1"/>
</dbReference>
<keyword evidence="4" id="KW-0720">Serine protease</keyword>
<dbReference type="PANTHER" id="PTHR32060">
    <property type="entry name" value="TAIL-SPECIFIC PROTEASE"/>
    <property type="match status" value="1"/>
</dbReference>
<dbReference type="Pfam" id="PF17820">
    <property type="entry name" value="PDZ_6"/>
    <property type="match status" value="1"/>
</dbReference>
<sequence length="398" mass="41210">MSGQDLFCPPRRIRRGAALTLVFASVLATGAATGSFDASDRNSSSRSTSQPTRSASAGSLRPAGDQKDVADAAAEAMADGKSPVEAAERAVSRSGDRWGAVYSEGEYEEFEEALDGAYTGVGLWARRQRDGRIEVTRVRSGSPAADAGIRKGDRLRSIDGRRVDGRPVTEVVSLLRGDATDAAAGTAVSLGLERGTRAWSETVRRARLSTDPVTVREFAHDITVIKVAAFTTGSGELVRSAVDGAPTGARIVLDLRGNSGGLVSEAVTAASAFLDGGLVATYDVRGEQRALHAELGGDTSRPLVALVDGGTMSAAELLTGALQDRGRAVVVGSRTFGKGSVQMPSRLPDGSVAELTVGHYRTPSGRSVDGGGISPDLEVEEGVLERAETVLSGLGDPS</sequence>
<dbReference type="Gene3D" id="2.30.42.10">
    <property type="match status" value="1"/>
</dbReference>
<dbReference type="GO" id="GO:0007165">
    <property type="term" value="P:signal transduction"/>
    <property type="evidence" value="ECO:0007669"/>
    <property type="project" value="TreeGrafter"/>
</dbReference>
<evidence type="ECO:0000313" key="9">
    <source>
        <dbReference type="Proteomes" id="UP000472335"/>
    </source>
</evidence>
<proteinExistence type="inferred from homology"/>
<dbReference type="SUPFAM" id="SSF52096">
    <property type="entry name" value="ClpP/crotonase"/>
    <property type="match status" value="1"/>
</dbReference>
<dbReference type="Proteomes" id="UP000472335">
    <property type="component" value="Unassembled WGS sequence"/>
</dbReference>
<feature type="compositionally biased region" description="Low complexity" evidence="5">
    <location>
        <begin position="35"/>
        <end position="57"/>
    </location>
</feature>
<reference evidence="8 9" key="1">
    <citation type="submission" date="2020-02" db="EMBL/GenBank/DDBJ databases">
        <title>Whole-genome analyses of novel actinobacteria.</title>
        <authorList>
            <person name="Sahin N."/>
            <person name="Gencbay T."/>
        </authorList>
    </citation>
    <scope>NUCLEOTIDE SEQUENCE [LARGE SCALE GENOMIC DNA]</scope>
    <source>
        <strain evidence="8 9">HC44</strain>
    </source>
</reference>
<gene>
    <name evidence="8" type="ORF">G5C60_45860</name>
</gene>
<dbReference type="GO" id="GO:0008236">
    <property type="term" value="F:serine-type peptidase activity"/>
    <property type="evidence" value="ECO:0007669"/>
    <property type="project" value="UniProtKB-KW"/>
</dbReference>
<dbReference type="InterPro" id="IPR036034">
    <property type="entry name" value="PDZ_sf"/>
</dbReference>
<dbReference type="PROSITE" id="PS50106">
    <property type="entry name" value="PDZ"/>
    <property type="match status" value="1"/>
</dbReference>
<feature type="chain" id="PRO_5038818240" evidence="6">
    <location>
        <begin position="32"/>
        <end position="398"/>
    </location>
</feature>
<keyword evidence="2" id="KW-0645">Protease</keyword>
<evidence type="ECO:0000256" key="3">
    <source>
        <dbReference type="ARBA" id="ARBA00022801"/>
    </source>
</evidence>
<feature type="signal peptide" evidence="6">
    <location>
        <begin position="1"/>
        <end position="31"/>
    </location>
</feature>
<dbReference type="GO" id="GO:0006508">
    <property type="term" value="P:proteolysis"/>
    <property type="evidence" value="ECO:0007669"/>
    <property type="project" value="UniProtKB-KW"/>
</dbReference>
<protein>
    <submittedName>
        <fullName evidence="8">PDZ domain-containing protein</fullName>
    </submittedName>
</protein>